<proteinExistence type="predicted"/>
<sequence>MKFILTPIICLLTYTAFAQKTIGKYVKAESSGCRIWDYNYLPKDSVLWKGDCAEGYGNGNGTVIWRRDGKEVGKYIGYLKRGKLNGQGKYLLPNNYALEGLFNDGILQGEGEINDDGDILSGSFVNNVLQGKGKITFESGLSLEGHFLDGQFVNLDEPYLSSLKRSSPAPFDNENIYSNNVTPDSLYYYSLPPKGPIKGTLVLLPSSGESAESVICCNKELIQLASESHILTLILSINKGDIDGDNTTLNFLNKAFKEITAIYHVPKDKFILSGLSGGGMLALRYTEISREDSTKTFLVPVAVIGIDPPVDIAGLYNTSKRFISMNDGRANLSAGRLNGLRESKSIVNSCNKVYGGSPDQYPEQYIKRSMYSRSQKDGGNAKYLVKVPIRLYCDPDILWQLKERNRDYYDMNAADLSAMINFLNLNGNDNAELIPALGKGYRLDGTRHPHSWSIVSPSDCIDWIQKVIVP</sequence>
<dbReference type="EMBL" id="VLLI01000008">
    <property type="protein sequence ID" value="TWI98654.1"/>
    <property type="molecule type" value="Genomic_DNA"/>
</dbReference>
<evidence type="ECO:0000256" key="1">
    <source>
        <dbReference type="ARBA" id="ARBA00022737"/>
    </source>
</evidence>
<evidence type="ECO:0000313" key="2">
    <source>
        <dbReference type="EMBL" id="TWI98654.1"/>
    </source>
</evidence>
<dbReference type="PANTHER" id="PTHR23084">
    <property type="entry name" value="PHOSPHATIDYLINOSITOL-4-PHOSPHATE 5-KINASE RELATED"/>
    <property type="match status" value="1"/>
</dbReference>
<evidence type="ECO:0000313" key="3">
    <source>
        <dbReference type="Proteomes" id="UP000317010"/>
    </source>
</evidence>
<dbReference type="InterPro" id="IPR029058">
    <property type="entry name" value="AB_hydrolase_fold"/>
</dbReference>
<keyword evidence="3" id="KW-1185">Reference proteome</keyword>
<dbReference type="OrthoDB" id="1095982at2"/>
<dbReference type="PANTHER" id="PTHR23084:SF263">
    <property type="entry name" value="MORN REPEAT-CONTAINING PROTEIN 1"/>
    <property type="match status" value="1"/>
</dbReference>
<dbReference type="Gene3D" id="2.20.110.10">
    <property type="entry name" value="Histone H3 K4-specific methyltransferase SET7/9 N-terminal domain"/>
    <property type="match status" value="1"/>
</dbReference>
<accession>A0A562TZW4</accession>
<protein>
    <submittedName>
        <fullName evidence="2">MORN repeat protein</fullName>
    </submittedName>
</protein>
<reference evidence="2 3" key="1">
    <citation type="submission" date="2019-07" db="EMBL/GenBank/DDBJ databases">
        <title>Genomic Encyclopedia of Archaeal and Bacterial Type Strains, Phase II (KMG-II): from individual species to whole genera.</title>
        <authorList>
            <person name="Goeker M."/>
        </authorList>
    </citation>
    <scope>NUCLEOTIDE SEQUENCE [LARGE SCALE GENOMIC DNA]</scope>
    <source>
        <strain evidence="2 3">ATCC BAA-1854</strain>
    </source>
</reference>
<gene>
    <name evidence="2" type="ORF">JN11_02842</name>
</gene>
<comment type="caution">
    <text evidence="2">The sequence shown here is derived from an EMBL/GenBank/DDBJ whole genome shotgun (WGS) entry which is preliminary data.</text>
</comment>
<dbReference type="SUPFAM" id="SSF82185">
    <property type="entry name" value="Histone H3 K4-specific methyltransferase SET7/9 N-terminal domain"/>
    <property type="match status" value="1"/>
</dbReference>
<keyword evidence="1" id="KW-0677">Repeat</keyword>
<organism evidence="2 3">
    <name type="scientific">Mucilaginibacter frigoritolerans</name>
    <dbReference type="NCBI Taxonomy" id="652788"/>
    <lineage>
        <taxon>Bacteria</taxon>
        <taxon>Pseudomonadati</taxon>
        <taxon>Bacteroidota</taxon>
        <taxon>Sphingobacteriia</taxon>
        <taxon>Sphingobacteriales</taxon>
        <taxon>Sphingobacteriaceae</taxon>
        <taxon>Mucilaginibacter</taxon>
    </lineage>
</organism>
<dbReference type="RefSeq" id="WP_144913495.1">
    <property type="nucleotide sequence ID" value="NZ_VLLI01000008.1"/>
</dbReference>
<dbReference type="Pfam" id="PF02493">
    <property type="entry name" value="MORN"/>
    <property type="match status" value="2"/>
</dbReference>
<dbReference type="Proteomes" id="UP000317010">
    <property type="component" value="Unassembled WGS sequence"/>
</dbReference>
<name>A0A562TZW4_9SPHI</name>
<dbReference type="SUPFAM" id="SSF53474">
    <property type="entry name" value="alpha/beta-Hydrolases"/>
    <property type="match status" value="1"/>
</dbReference>
<dbReference type="AlphaFoldDB" id="A0A562TZW4"/>
<dbReference type="InterPro" id="IPR003409">
    <property type="entry name" value="MORN"/>
</dbReference>
<dbReference type="Gene3D" id="3.40.50.1820">
    <property type="entry name" value="alpha/beta hydrolase"/>
    <property type="match status" value="1"/>
</dbReference>